<accession>A0ABS5W080</accession>
<reference evidence="1 2" key="1">
    <citation type="submission" date="2021-05" db="EMBL/GenBank/DDBJ databases">
        <title>A Polyphasic approach of four new species of the genus Ohtaekwangia: Ohtaekwangia histidinii sp. nov., Ohtaekwangia cretensis sp. nov., Ohtaekwangia indiensis sp. nov., Ohtaekwangia reichenbachii sp. nov. from diverse environment.</title>
        <authorList>
            <person name="Octaviana S."/>
        </authorList>
    </citation>
    <scope>NUCLEOTIDE SEQUENCE [LARGE SCALE GENOMIC DNA]</scope>
    <source>
        <strain evidence="1 2">PWU20</strain>
    </source>
</reference>
<feature type="non-terminal residue" evidence="1">
    <location>
        <position position="1"/>
    </location>
</feature>
<evidence type="ECO:0000313" key="2">
    <source>
        <dbReference type="Proteomes" id="UP000772618"/>
    </source>
</evidence>
<keyword evidence="2" id="KW-1185">Reference proteome</keyword>
<dbReference type="Proteomes" id="UP000772618">
    <property type="component" value="Unassembled WGS sequence"/>
</dbReference>
<name>A0ABS5W080_9BACT</name>
<organism evidence="1 2">
    <name type="scientific">Chryseosolibacter indicus</name>
    <dbReference type="NCBI Taxonomy" id="2782351"/>
    <lineage>
        <taxon>Bacteria</taxon>
        <taxon>Pseudomonadati</taxon>
        <taxon>Bacteroidota</taxon>
        <taxon>Cytophagia</taxon>
        <taxon>Cytophagales</taxon>
        <taxon>Chryseotaleaceae</taxon>
        <taxon>Chryseosolibacter</taxon>
    </lineage>
</organism>
<comment type="caution">
    <text evidence="1">The sequence shown here is derived from an EMBL/GenBank/DDBJ whole genome shotgun (WGS) entry which is preliminary data.</text>
</comment>
<protein>
    <submittedName>
        <fullName evidence="1">Uncharacterized protein</fullName>
    </submittedName>
</protein>
<sequence length="64" mass="7402">TRSALTFRFATSLRLPIPATPHARTLCTMPRGQSRGHRAHWHIFLPHIPSLHQSKQKSQLTHRE</sequence>
<evidence type="ECO:0000313" key="1">
    <source>
        <dbReference type="EMBL" id="MBT1706520.1"/>
    </source>
</evidence>
<dbReference type="EMBL" id="JAHESD010000133">
    <property type="protein sequence ID" value="MBT1706520.1"/>
    <property type="molecule type" value="Genomic_DNA"/>
</dbReference>
<dbReference type="RefSeq" id="WP_254157926.1">
    <property type="nucleotide sequence ID" value="NZ_JAHESD010000133.1"/>
</dbReference>
<gene>
    <name evidence="1" type="ORF">KK060_24820</name>
</gene>
<proteinExistence type="predicted"/>